<name>A0A0E0LYP7_ORYPU</name>
<dbReference type="HOGENOM" id="CLU_1087350_0_0_1"/>
<keyword evidence="2" id="KW-1185">Reference proteome</keyword>
<sequence length="256" mass="28387">MAEPCGIRNASSQVAVYSQSIPSPLIKLGPIPLIRYSTSPPHIYTSFLLHRSLVRALFRELAMTFAEVFSLPNSTIVDVAAVVCDVGPVDHYANFPNSVREVALMDSNYQVAFMRAFDQVTDFYQSQLITSETRRGIVVATALEVDKALNCLSTTAATKMLLLNNHDFQRYALLEEVRNSLFKEPVLHDAIKIGVTFRKQELLQMAEQNNASREPKVVIVEDDEVVIQPVPKNKGTANKAFTIPPGVKIIDIPSTP</sequence>
<dbReference type="InterPro" id="IPR012340">
    <property type="entry name" value="NA-bd_OB-fold"/>
</dbReference>
<evidence type="ECO:0000313" key="1">
    <source>
        <dbReference type="EnsemblPlants" id="OPUNC09G01610.2"/>
    </source>
</evidence>
<reference evidence="1" key="2">
    <citation type="submission" date="2018-05" db="EMBL/GenBank/DDBJ databases">
        <title>OpunRS2 (Oryza punctata Reference Sequence Version 2).</title>
        <authorList>
            <person name="Zhang J."/>
            <person name="Kudrna D."/>
            <person name="Lee S."/>
            <person name="Talag J."/>
            <person name="Welchert J."/>
            <person name="Wing R.A."/>
        </authorList>
    </citation>
    <scope>NUCLEOTIDE SEQUENCE [LARGE SCALE GENOMIC DNA]</scope>
</reference>
<reference evidence="1" key="1">
    <citation type="submission" date="2015-04" db="UniProtKB">
        <authorList>
            <consortium name="EnsemblPlants"/>
        </authorList>
    </citation>
    <scope>IDENTIFICATION</scope>
</reference>
<dbReference type="Gramene" id="OPUNC09G01610.2">
    <property type="protein sequence ID" value="OPUNC09G01610.2"/>
    <property type="gene ID" value="OPUNC09G01610"/>
</dbReference>
<accession>A0A0E0LYP7</accession>
<protein>
    <submittedName>
        <fullName evidence="1">Uncharacterized protein</fullName>
    </submittedName>
</protein>
<dbReference type="EnsemblPlants" id="OPUNC09G01610.1">
    <property type="protein sequence ID" value="OPUNC09G01610.1"/>
    <property type="gene ID" value="OPUNC09G01610"/>
</dbReference>
<dbReference type="EnsemblPlants" id="OPUNC09G01610.2">
    <property type="protein sequence ID" value="OPUNC09G01610.2"/>
    <property type="gene ID" value="OPUNC09G01610"/>
</dbReference>
<proteinExistence type="predicted"/>
<evidence type="ECO:0000313" key="2">
    <source>
        <dbReference type="Proteomes" id="UP000026962"/>
    </source>
</evidence>
<organism evidence="1">
    <name type="scientific">Oryza punctata</name>
    <name type="common">Red rice</name>
    <dbReference type="NCBI Taxonomy" id="4537"/>
    <lineage>
        <taxon>Eukaryota</taxon>
        <taxon>Viridiplantae</taxon>
        <taxon>Streptophyta</taxon>
        <taxon>Embryophyta</taxon>
        <taxon>Tracheophyta</taxon>
        <taxon>Spermatophyta</taxon>
        <taxon>Magnoliopsida</taxon>
        <taxon>Liliopsida</taxon>
        <taxon>Poales</taxon>
        <taxon>Poaceae</taxon>
        <taxon>BOP clade</taxon>
        <taxon>Oryzoideae</taxon>
        <taxon>Oryzeae</taxon>
        <taxon>Oryzinae</taxon>
        <taxon>Oryza</taxon>
    </lineage>
</organism>
<dbReference type="STRING" id="4537.A0A0E0LYP7"/>
<dbReference type="Gene3D" id="2.40.50.140">
    <property type="entry name" value="Nucleic acid-binding proteins"/>
    <property type="match status" value="1"/>
</dbReference>
<dbReference type="Proteomes" id="UP000026962">
    <property type="component" value="Chromosome 9"/>
</dbReference>
<dbReference type="AlphaFoldDB" id="A0A0E0LYP7"/>
<dbReference type="Gramene" id="OPUNC09G01610.1">
    <property type="protein sequence ID" value="OPUNC09G01610.1"/>
    <property type="gene ID" value="OPUNC09G01610"/>
</dbReference>